<evidence type="ECO:0000313" key="2">
    <source>
        <dbReference type="Proteomes" id="UP000776700"/>
    </source>
</evidence>
<dbReference type="AlphaFoldDB" id="A0A921MYP6"/>
<gene>
    <name evidence="1" type="ORF">K8V90_00230</name>
</gene>
<evidence type="ECO:0000313" key="1">
    <source>
        <dbReference type="EMBL" id="HJG95518.1"/>
    </source>
</evidence>
<organism evidence="1 2">
    <name type="scientific">Romboutsia timonensis</name>
    <dbReference type="NCBI Taxonomy" id="1776391"/>
    <lineage>
        <taxon>Bacteria</taxon>
        <taxon>Bacillati</taxon>
        <taxon>Bacillota</taxon>
        <taxon>Clostridia</taxon>
        <taxon>Peptostreptococcales</taxon>
        <taxon>Peptostreptococcaceae</taxon>
        <taxon>Romboutsia</taxon>
    </lineage>
</organism>
<proteinExistence type="predicted"/>
<reference evidence="1" key="2">
    <citation type="submission" date="2021-09" db="EMBL/GenBank/DDBJ databases">
        <authorList>
            <person name="Gilroy R."/>
        </authorList>
    </citation>
    <scope>NUCLEOTIDE SEQUENCE</scope>
    <source>
        <strain evidence="1">1277</strain>
    </source>
</reference>
<protein>
    <submittedName>
        <fullName evidence="1">Uncharacterized protein</fullName>
    </submittedName>
</protein>
<name>A0A921MYP6_9FIRM</name>
<comment type="caution">
    <text evidence="1">The sequence shown here is derived from an EMBL/GenBank/DDBJ whole genome shotgun (WGS) entry which is preliminary data.</text>
</comment>
<dbReference type="Proteomes" id="UP000776700">
    <property type="component" value="Unassembled WGS sequence"/>
</dbReference>
<dbReference type="EMBL" id="DYUB01000009">
    <property type="protein sequence ID" value="HJG95518.1"/>
    <property type="molecule type" value="Genomic_DNA"/>
</dbReference>
<sequence length="134" mass="15800">MSKYIFIASDFEIPEVDLTNEQIITPIEAKLKGIKPPNFCSWDELDPNSEISYFESEDDMGNLCIRKENYIFDDVYFYTDKEFIYEVSCSIDNKRAKQILDYIKDIKLISPIELYSIWLDDKVDLEYSAVSIYN</sequence>
<reference evidence="1" key="1">
    <citation type="journal article" date="2021" name="PeerJ">
        <title>Extensive microbial diversity within the chicken gut microbiome revealed by metagenomics and culture.</title>
        <authorList>
            <person name="Gilroy R."/>
            <person name="Ravi A."/>
            <person name="Getino M."/>
            <person name="Pursley I."/>
            <person name="Horton D.L."/>
            <person name="Alikhan N.F."/>
            <person name="Baker D."/>
            <person name="Gharbi K."/>
            <person name="Hall N."/>
            <person name="Watson M."/>
            <person name="Adriaenssens E.M."/>
            <person name="Foster-Nyarko E."/>
            <person name="Jarju S."/>
            <person name="Secka A."/>
            <person name="Antonio M."/>
            <person name="Oren A."/>
            <person name="Chaudhuri R.R."/>
            <person name="La Ragione R."/>
            <person name="Hildebrand F."/>
            <person name="Pallen M.J."/>
        </authorList>
    </citation>
    <scope>NUCLEOTIDE SEQUENCE</scope>
    <source>
        <strain evidence="1">1277</strain>
    </source>
</reference>
<accession>A0A921MYP6</accession>
<feature type="non-terminal residue" evidence="1">
    <location>
        <position position="134"/>
    </location>
</feature>